<dbReference type="STRING" id="1238182.C882_2905"/>
<organism evidence="2 3">
    <name type="scientific">Caenispirillum salinarum AK4</name>
    <dbReference type="NCBI Taxonomy" id="1238182"/>
    <lineage>
        <taxon>Bacteria</taxon>
        <taxon>Pseudomonadati</taxon>
        <taxon>Pseudomonadota</taxon>
        <taxon>Alphaproteobacteria</taxon>
        <taxon>Rhodospirillales</taxon>
        <taxon>Novispirillaceae</taxon>
        <taxon>Caenispirillum</taxon>
    </lineage>
</organism>
<dbReference type="RefSeq" id="WP_009542896.1">
    <property type="nucleotide sequence ID" value="NZ_ANHY01000037.1"/>
</dbReference>
<feature type="chain" id="PRO_5003931211" description="Autotransporter domain-containing protein" evidence="1">
    <location>
        <begin position="29"/>
        <end position="289"/>
    </location>
</feature>
<proteinExistence type="predicted"/>
<feature type="signal peptide" evidence="1">
    <location>
        <begin position="1"/>
        <end position="28"/>
    </location>
</feature>
<evidence type="ECO:0008006" key="4">
    <source>
        <dbReference type="Google" id="ProtNLM"/>
    </source>
</evidence>
<protein>
    <recommendedName>
        <fullName evidence="4">Autotransporter domain-containing protein</fullName>
    </recommendedName>
</protein>
<dbReference type="OrthoDB" id="7462457at2"/>
<sequence>MRLSAFRRLSVLLAAAVLLPVAPAPARALTPGTEAPAPVAQPEASPETAELAPLASVRPYHGHVPRRRDLGLRGSWRARASLGGSEDNRTTAVELPLSLTYGFGDGAEISLDAPLRLRDRAQGVGGYSGDLRLAAGLPITEQWTLRPSVRVGVSGPLAPGTGRRTVSGRVVSSVAWPVTPGLRLTLGTTGEAFDSARLGKRGDGVVDFTLRNRLGLTLDTGVDVFGGDLDATAAFTDMRRLDAGGLTRRDRIDLGLSGGGRLKLGASASLAREAETAEAGIRARLFTRF</sequence>
<reference evidence="2 3" key="1">
    <citation type="journal article" date="2013" name="Genome Announc.">
        <title>Draft Genome Sequence of an Alphaproteobacterium, Caenispirillum salinarum AK4(T), Isolated from a Solar Saltern.</title>
        <authorList>
            <person name="Khatri I."/>
            <person name="Singh A."/>
            <person name="Korpole S."/>
            <person name="Pinnaka A.K."/>
            <person name="Subramanian S."/>
        </authorList>
    </citation>
    <scope>NUCLEOTIDE SEQUENCE [LARGE SCALE GENOMIC DNA]</scope>
    <source>
        <strain evidence="2 3">AK4</strain>
    </source>
</reference>
<dbReference type="EMBL" id="ANHY01000037">
    <property type="protein sequence ID" value="EKV26137.1"/>
    <property type="molecule type" value="Genomic_DNA"/>
</dbReference>
<evidence type="ECO:0000313" key="2">
    <source>
        <dbReference type="EMBL" id="EKV26137.1"/>
    </source>
</evidence>
<evidence type="ECO:0000313" key="3">
    <source>
        <dbReference type="Proteomes" id="UP000009881"/>
    </source>
</evidence>
<name>K9GM78_9PROT</name>
<accession>K9GM78</accession>
<gene>
    <name evidence="2" type="ORF">C882_2905</name>
</gene>
<keyword evidence="3" id="KW-1185">Reference proteome</keyword>
<dbReference type="AlphaFoldDB" id="K9GM78"/>
<keyword evidence="1" id="KW-0732">Signal</keyword>
<evidence type="ECO:0000256" key="1">
    <source>
        <dbReference type="SAM" id="SignalP"/>
    </source>
</evidence>
<dbReference type="Proteomes" id="UP000009881">
    <property type="component" value="Unassembled WGS sequence"/>
</dbReference>
<comment type="caution">
    <text evidence="2">The sequence shown here is derived from an EMBL/GenBank/DDBJ whole genome shotgun (WGS) entry which is preliminary data.</text>
</comment>